<dbReference type="Gene3D" id="3.40.50.410">
    <property type="entry name" value="von Willebrand factor, type A domain"/>
    <property type="match status" value="1"/>
</dbReference>
<keyword evidence="1" id="KW-1133">Transmembrane helix</keyword>
<dbReference type="PROSITE" id="PS50234">
    <property type="entry name" value="VWFA"/>
    <property type="match status" value="1"/>
</dbReference>
<dbReference type="InterPro" id="IPR002035">
    <property type="entry name" value="VWF_A"/>
</dbReference>
<feature type="domain" description="VWFA" evidence="2">
    <location>
        <begin position="105"/>
        <end position="301"/>
    </location>
</feature>
<dbReference type="PANTHER" id="PTHR37947">
    <property type="entry name" value="BLL2462 PROTEIN"/>
    <property type="match status" value="1"/>
</dbReference>
<evidence type="ECO:0000313" key="3">
    <source>
        <dbReference type="EMBL" id="VAW55854.1"/>
    </source>
</evidence>
<name>A0A3B0XIK5_9ZZZZ</name>
<keyword evidence="1" id="KW-0812">Transmembrane</keyword>
<accession>A0A3B0XIK5</accession>
<dbReference type="EMBL" id="UOFF01000130">
    <property type="protein sequence ID" value="VAW55854.1"/>
    <property type="molecule type" value="Genomic_DNA"/>
</dbReference>
<dbReference type="SUPFAM" id="SSF53300">
    <property type="entry name" value="vWA-like"/>
    <property type="match status" value="1"/>
</dbReference>
<dbReference type="SMART" id="SM00327">
    <property type="entry name" value="VWA"/>
    <property type="match status" value="1"/>
</dbReference>
<reference evidence="3" key="1">
    <citation type="submission" date="2018-06" db="EMBL/GenBank/DDBJ databases">
        <authorList>
            <person name="Zhirakovskaya E."/>
        </authorList>
    </citation>
    <scope>NUCLEOTIDE SEQUENCE</scope>
</reference>
<organism evidence="3">
    <name type="scientific">hydrothermal vent metagenome</name>
    <dbReference type="NCBI Taxonomy" id="652676"/>
    <lineage>
        <taxon>unclassified sequences</taxon>
        <taxon>metagenomes</taxon>
        <taxon>ecological metagenomes</taxon>
    </lineage>
</organism>
<keyword evidence="1" id="KW-0472">Membrane</keyword>
<sequence length="349" mass="38171">MDIGLLFSSVKLLQPNWLWLIFPLLVFLLIQNRLIKRGVIEKPGQQTYSAAVKHPLAINALVDASNKHSSHPIGYTLLCSSLLMLALAQPVRFGEVIKTPATSADVMLIIDTSISMVIKDYHLDGKPVDRMSMTQALLTRFSNRFSGKRIGIVVLGELPQILLKPSEDKNLVNHLINRLKSTVAGRQAALGDAVIIATDYLIANKLTAQTVLILISDGVKPSGRLSPIEGANRAAKAGVILHTIAIGSTNELNVKLAASFMGELIYEAADVDLLKKMAKLTGGESFHGIDVEAIDTALKKIELQHKKNTSIELLPRLQQPLYAWPLLAALFLIITKQLFSNLRTKVQAI</sequence>
<dbReference type="Pfam" id="PF13519">
    <property type="entry name" value="VWA_2"/>
    <property type="match status" value="1"/>
</dbReference>
<evidence type="ECO:0000259" key="2">
    <source>
        <dbReference type="PROSITE" id="PS50234"/>
    </source>
</evidence>
<dbReference type="PANTHER" id="PTHR37947:SF1">
    <property type="entry name" value="BLL2462 PROTEIN"/>
    <property type="match status" value="1"/>
</dbReference>
<dbReference type="InterPro" id="IPR036465">
    <property type="entry name" value="vWFA_dom_sf"/>
</dbReference>
<proteinExistence type="predicted"/>
<protein>
    <recommendedName>
        <fullName evidence="2">VWFA domain-containing protein</fullName>
    </recommendedName>
</protein>
<dbReference type="AlphaFoldDB" id="A0A3B0XIK5"/>
<gene>
    <name evidence="3" type="ORF">MNBD_GAMMA07-920</name>
</gene>
<feature type="transmembrane region" description="Helical" evidence="1">
    <location>
        <begin position="321"/>
        <end position="339"/>
    </location>
</feature>
<evidence type="ECO:0000256" key="1">
    <source>
        <dbReference type="SAM" id="Phobius"/>
    </source>
</evidence>